<dbReference type="Proteomes" id="UP000017861">
    <property type="component" value="Unassembled WGS sequence"/>
</dbReference>
<evidence type="ECO:0000313" key="2">
    <source>
        <dbReference type="EMBL" id="ESS59399.1"/>
    </source>
</evidence>
<protein>
    <submittedName>
        <fullName evidence="2">Uncharacterized protein</fullName>
    </submittedName>
</protein>
<evidence type="ECO:0000313" key="3">
    <source>
        <dbReference type="Proteomes" id="UP000017861"/>
    </source>
</evidence>
<dbReference type="VEuPathDB" id="TriTrypDB:TCDM_12256"/>
<proteinExistence type="predicted"/>
<dbReference type="AlphaFoldDB" id="V5AW23"/>
<dbReference type="EMBL" id="AYLP01000524">
    <property type="protein sequence ID" value="ESS59399.1"/>
    <property type="molecule type" value="Genomic_DNA"/>
</dbReference>
<evidence type="ECO:0000256" key="1">
    <source>
        <dbReference type="SAM" id="MobiDB-lite"/>
    </source>
</evidence>
<comment type="caution">
    <text evidence="2">The sequence shown here is derived from an EMBL/GenBank/DDBJ whole genome shotgun (WGS) entry which is preliminary data.</text>
</comment>
<gene>
    <name evidence="2" type="ORF">TCDM_12256</name>
</gene>
<dbReference type="OrthoDB" id="10366730at2759"/>
<organism evidence="2 3">
    <name type="scientific">Trypanosoma cruzi Dm28c</name>
    <dbReference type="NCBI Taxonomy" id="1416333"/>
    <lineage>
        <taxon>Eukaryota</taxon>
        <taxon>Discoba</taxon>
        <taxon>Euglenozoa</taxon>
        <taxon>Kinetoplastea</taxon>
        <taxon>Metakinetoplastina</taxon>
        <taxon>Trypanosomatida</taxon>
        <taxon>Trypanosomatidae</taxon>
        <taxon>Trypanosoma</taxon>
        <taxon>Schizotrypanum</taxon>
    </lineage>
</organism>
<sequence>MGNQKATRPLNHAQPPHSYKWQQQQKQKTHQKRQIGSARLQSSHNIPRVKGLSTKKKIKKMTNPGLRCACSSPQMCVHVLLRCKRIRVWDAFKETEVTNNAEHTSGHGKQTRQNTIIITLIYTSNHSRSVHIPVIECWHAQPAHTSLAHSGVHQRGYGEQQRGIHPRRAAEAAVDFAKT</sequence>
<feature type="region of interest" description="Disordered" evidence="1">
    <location>
        <begin position="1"/>
        <end position="54"/>
    </location>
</feature>
<name>V5AW23_TRYCR</name>
<accession>V5AW23</accession>
<reference evidence="2 3" key="1">
    <citation type="journal article" date="2014" name="Genome Announc.">
        <title>Trypanosoma cruzi Clone Dm28c Draft Genome Sequence.</title>
        <authorList>
            <person name="Grisard E.C."/>
            <person name="Teixeira S.M."/>
            <person name="de Almeida L.G."/>
            <person name="Stoco P.H."/>
            <person name="Gerber A.L."/>
            <person name="Talavera-Lopez C."/>
            <person name="Lima O.C."/>
            <person name="Andersson B."/>
            <person name="de Vasconcelos A.T."/>
        </authorList>
    </citation>
    <scope>NUCLEOTIDE SEQUENCE [LARGE SCALE GENOMIC DNA]</scope>
    <source>
        <strain evidence="2 3">Dm28c</strain>
    </source>
</reference>